<dbReference type="InterPro" id="IPR032456">
    <property type="entry name" value="Peptidase_M48_N"/>
</dbReference>
<keyword evidence="2" id="KW-0645">Protease</keyword>
<evidence type="ECO:0000256" key="1">
    <source>
        <dbReference type="ARBA" id="ARBA00004477"/>
    </source>
</evidence>
<evidence type="ECO:0000256" key="10">
    <source>
        <dbReference type="ARBA" id="ARBA00023136"/>
    </source>
</evidence>
<sequence>MQISPAALAAAPAPSALASSPLALTAAFVAAVIVSFLVKLWLSSRQMRHVARHRGTVPAAFVGTVPLSAHQKAADYTIARGRFGMLHLAWDTALLIGWTLLGGLDLLNQWALSWREELGPMGYQLALLALFGLLSGLLDLPWSLYNTFRLEERFGFNRTTLRLFIVDGLKGLAVGALLGLPIAALILWLMAQAGSLWWLWAWGAWMGFNLLMLVIYPTVIAPLFNKFQPLEDAALRERVQTLMQRCGFAAKGLFVMDGSRRSAHGNAYFTGLGAAKRVVFFDTLLARLDPSEVEAVLAHELGHFKRRHVLQRMALMFALSLGGFALLGWLSAQAGFYLGLGVRPSLEAPNDALALLLIMLALPPFAFFLTPLMSLWSRRHEFEADAYACAQASGADLSQALLKLHEDNAGTLTPDPLFARFYYSHPPASERLAAIASLSGSPAAPTGQAA</sequence>
<evidence type="ECO:0000313" key="17">
    <source>
        <dbReference type="EMBL" id="PIM53918.1"/>
    </source>
</evidence>
<accession>A0A2G9CBU9</accession>
<dbReference type="Proteomes" id="UP000231501">
    <property type="component" value="Unassembled WGS sequence"/>
</dbReference>
<keyword evidence="9" id="KW-0482">Metalloprotease</keyword>
<feature type="transmembrane region" description="Helical" evidence="13">
    <location>
        <begin position="352"/>
        <end position="372"/>
    </location>
</feature>
<evidence type="ECO:0000256" key="13">
    <source>
        <dbReference type="SAM" id="Phobius"/>
    </source>
</evidence>
<dbReference type="GO" id="GO:0046872">
    <property type="term" value="F:metal ion binding"/>
    <property type="evidence" value="ECO:0007669"/>
    <property type="project" value="UniProtKB-KW"/>
</dbReference>
<evidence type="ECO:0000256" key="6">
    <source>
        <dbReference type="ARBA" id="ARBA00022824"/>
    </source>
</evidence>
<protein>
    <submittedName>
        <fullName evidence="17">Peptidase M48</fullName>
    </submittedName>
</protein>
<keyword evidence="7 12" id="KW-0862">Zinc</keyword>
<feature type="active site" evidence="11">
    <location>
        <position position="300"/>
    </location>
</feature>
<evidence type="ECO:0000256" key="14">
    <source>
        <dbReference type="SAM" id="SignalP"/>
    </source>
</evidence>
<feature type="binding site" evidence="12">
    <location>
        <position position="299"/>
    </location>
    <ligand>
        <name>Zn(2+)</name>
        <dbReference type="ChEBI" id="CHEBI:29105"/>
        <note>catalytic</note>
    </ligand>
</feature>
<feature type="transmembrane region" description="Helical" evidence="13">
    <location>
        <begin position="313"/>
        <end position="332"/>
    </location>
</feature>
<evidence type="ECO:0000256" key="4">
    <source>
        <dbReference type="ARBA" id="ARBA00022723"/>
    </source>
</evidence>
<proteinExistence type="predicted"/>
<feature type="transmembrane region" description="Helical" evidence="13">
    <location>
        <begin position="197"/>
        <end position="216"/>
    </location>
</feature>
<feature type="transmembrane region" description="Helical" evidence="13">
    <location>
        <begin position="121"/>
        <end position="142"/>
    </location>
</feature>
<evidence type="ECO:0000259" key="16">
    <source>
        <dbReference type="Pfam" id="PF16491"/>
    </source>
</evidence>
<evidence type="ECO:0000259" key="15">
    <source>
        <dbReference type="Pfam" id="PF01435"/>
    </source>
</evidence>
<feature type="transmembrane region" description="Helical" evidence="13">
    <location>
        <begin position="163"/>
        <end position="191"/>
    </location>
</feature>
<dbReference type="AlphaFoldDB" id="A0A2G9CBU9"/>
<evidence type="ECO:0000256" key="9">
    <source>
        <dbReference type="ARBA" id="ARBA00023049"/>
    </source>
</evidence>
<evidence type="ECO:0000256" key="12">
    <source>
        <dbReference type="PIRSR" id="PIRSR627057-2"/>
    </source>
</evidence>
<keyword evidence="10 13" id="KW-0472">Membrane</keyword>
<evidence type="ECO:0000256" key="11">
    <source>
        <dbReference type="PIRSR" id="PIRSR627057-1"/>
    </source>
</evidence>
<dbReference type="InterPro" id="IPR001915">
    <property type="entry name" value="Peptidase_M48"/>
</dbReference>
<dbReference type="FunFam" id="3.30.2010.10:FF:000002">
    <property type="entry name" value="CAAX prenyl protease"/>
    <property type="match status" value="1"/>
</dbReference>
<keyword evidence="6" id="KW-0256">Endoplasmic reticulum</keyword>
<feature type="signal peptide" evidence="14">
    <location>
        <begin position="1"/>
        <end position="18"/>
    </location>
</feature>
<feature type="domain" description="CAAX prenyl protease 1 N-terminal" evidence="16">
    <location>
        <begin position="46"/>
        <end position="226"/>
    </location>
</feature>
<feature type="transmembrane region" description="Helical" evidence="13">
    <location>
        <begin position="83"/>
        <end position="101"/>
    </location>
</feature>
<feature type="binding site" evidence="12">
    <location>
        <position position="303"/>
    </location>
    <ligand>
        <name>Zn(2+)</name>
        <dbReference type="ChEBI" id="CHEBI:29105"/>
        <note>catalytic</note>
    </ligand>
</feature>
<dbReference type="GO" id="GO:0071586">
    <property type="term" value="P:CAAX-box protein processing"/>
    <property type="evidence" value="ECO:0007669"/>
    <property type="project" value="InterPro"/>
</dbReference>
<comment type="cofactor">
    <cofactor evidence="12">
        <name>Zn(2+)</name>
        <dbReference type="ChEBI" id="CHEBI:29105"/>
    </cofactor>
    <text evidence="12">Binds 1 zinc ion per subunit.</text>
</comment>
<keyword evidence="5" id="KW-0378">Hydrolase</keyword>
<dbReference type="InterPro" id="IPR027057">
    <property type="entry name" value="CAXX_Prtase_1"/>
</dbReference>
<dbReference type="Pfam" id="PF01435">
    <property type="entry name" value="Peptidase_M48"/>
    <property type="match status" value="1"/>
</dbReference>
<reference evidence="17 18" key="1">
    <citation type="submission" date="2017-11" db="EMBL/GenBank/DDBJ databases">
        <title>Draft genome sequence of Mitsuaria sp. HWN-4.</title>
        <authorList>
            <person name="Gundlapally S.R."/>
        </authorList>
    </citation>
    <scope>NUCLEOTIDE SEQUENCE [LARGE SCALE GENOMIC DNA]</scope>
    <source>
        <strain evidence="17 18">HWN-4</strain>
    </source>
</reference>
<feature type="chain" id="PRO_5013681493" evidence="14">
    <location>
        <begin position="19"/>
        <end position="450"/>
    </location>
</feature>
<evidence type="ECO:0000256" key="3">
    <source>
        <dbReference type="ARBA" id="ARBA00022692"/>
    </source>
</evidence>
<name>A0A2G9CBU9_9BURK</name>
<dbReference type="PANTHER" id="PTHR10120">
    <property type="entry name" value="CAAX PRENYL PROTEASE 1"/>
    <property type="match status" value="1"/>
</dbReference>
<dbReference type="EMBL" id="PEOG01000015">
    <property type="protein sequence ID" value="PIM53918.1"/>
    <property type="molecule type" value="Genomic_DNA"/>
</dbReference>
<feature type="binding site" evidence="12">
    <location>
        <position position="381"/>
    </location>
    <ligand>
        <name>Zn(2+)</name>
        <dbReference type="ChEBI" id="CHEBI:29105"/>
        <note>catalytic</note>
    </ligand>
</feature>
<feature type="active site" description="Proton donor" evidence="11">
    <location>
        <position position="385"/>
    </location>
</feature>
<evidence type="ECO:0000256" key="5">
    <source>
        <dbReference type="ARBA" id="ARBA00022801"/>
    </source>
</evidence>
<organism evidence="17 18">
    <name type="scientific">Roseateles chitinivorans</name>
    <dbReference type="NCBI Taxonomy" id="2917965"/>
    <lineage>
        <taxon>Bacteria</taxon>
        <taxon>Pseudomonadati</taxon>
        <taxon>Pseudomonadota</taxon>
        <taxon>Betaproteobacteria</taxon>
        <taxon>Burkholderiales</taxon>
        <taxon>Sphaerotilaceae</taxon>
        <taxon>Roseateles</taxon>
    </lineage>
</organism>
<feature type="domain" description="Peptidase M48" evidence="15">
    <location>
        <begin position="229"/>
        <end position="437"/>
    </location>
</feature>
<evidence type="ECO:0000313" key="18">
    <source>
        <dbReference type="Proteomes" id="UP000231501"/>
    </source>
</evidence>
<keyword evidence="14" id="KW-0732">Signal</keyword>
<evidence type="ECO:0000256" key="2">
    <source>
        <dbReference type="ARBA" id="ARBA00022670"/>
    </source>
</evidence>
<dbReference type="OrthoDB" id="9781930at2"/>
<comment type="subcellular location">
    <subcellularLocation>
        <location evidence="1">Endoplasmic reticulum membrane</location>
        <topology evidence="1">Multi-pass membrane protein</topology>
    </subcellularLocation>
</comment>
<dbReference type="Gene3D" id="3.30.2010.10">
    <property type="entry name" value="Metalloproteases ('zincins'), catalytic domain"/>
    <property type="match status" value="1"/>
</dbReference>
<comment type="caution">
    <text evidence="17">The sequence shown here is derived from an EMBL/GenBank/DDBJ whole genome shotgun (WGS) entry which is preliminary data.</text>
</comment>
<dbReference type="RefSeq" id="WP_099860813.1">
    <property type="nucleotide sequence ID" value="NZ_PEOG01000015.1"/>
</dbReference>
<dbReference type="Pfam" id="PF16491">
    <property type="entry name" value="Peptidase_M48_N"/>
    <property type="match status" value="1"/>
</dbReference>
<dbReference type="GO" id="GO:0004222">
    <property type="term" value="F:metalloendopeptidase activity"/>
    <property type="evidence" value="ECO:0007669"/>
    <property type="project" value="InterPro"/>
</dbReference>
<keyword evidence="18" id="KW-1185">Reference proteome</keyword>
<dbReference type="CDD" id="cd07343">
    <property type="entry name" value="M48A_Zmpste24p_like"/>
    <property type="match status" value="1"/>
</dbReference>
<feature type="transmembrane region" description="Helical" evidence="13">
    <location>
        <begin position="22"/>
        <end position="42"/>
    </location>
</feature>
<keyword evidence="4 12" id="KW-0479">Metal-binding</keyword>
<keyword evidence="3 13" id="KW-0812">Transmembrane</keyword>
<evidence type="ECO:0000256" key="7">
    <source>
        <dbReference type="ARBA" id="ARBA00022833"/>
    </source>
</evidence>
<evidence type="ECO:0000256" key="8">
    <source>
        <dbReference type="ARBA" id="ARBA00022989"/>
    </source>
</evidence>
<keyword evidence="8 13" id="KW-1133">Transmembrane helix</keyword>
<gene>
    <name evidence="17" type="ORF">CS062_07265</name>
</gene>